<dbReference type="FunFam" id="3.40.50.720:FF:000307">
    <property type="entry name" value="2-dehydropantoate 2-reductase"/>
    <property type="match status" value="1"/>
</dbReference>
<reference evidence="7" key="1">
    <citation type="submission" date="2015-08" db="EMBL/GenBank/DDBJ databases">
        <title>Complete DNA Sequence of Pseudomonas syringae pv. actinidiae, the Causal Agent of Kiwifruit Canker Disease.</title>
        <authorList>
            <person name="Rikkerink E.H.A."/>
            <person name="Fineran P.C."/>
        </authorList>
    </citation>
    <scope>NUCLEOTIDE SEQUENCE</scope>
    <source>
        <strain evidence="7">DSM 13666</strain>
    </source>
</reference>
<dbReference type="GO" id="GO:0008677">
    <property type="term" value="F:2-dehydropantoate 2-reductase activity"/>
    <property type="evidence" value="ECO:0007669"/>
    <property type="project" value="UniProtKB-EC"/>
</dbReference>
<dbReference type="SUPFAM" id="SSF51735">
    <property type="entry name" value="NAD(P)-binding Rossmann-fold domains"/>
    <property type="match status" value="1"/>
</dbReference>
<feature type="domain" description="Ketopantoate reductase C-terminal" evidence="6">
    <location>
        <begin position="178"/>
        <end position="296"/>
    </location>
</feature>
<comment type="pathway">
    <text evidence="4">Cofactor biosynthesis; (R)-pantothenate biosynthesis; (R)-pantoate from 3-methyl-2-oxobutanoate: step 2/2.</text>
</comment>
<dbReference type="InterPro" id="IPR013328">
    <property type="entry name" value="6PGD_dom2"/>
</dbReference>
<evidence type="ECO:0000259" key="6">
    <source>
        <dbReference type="Pfam" id="PF08546"/>
    </source>
</evidence>
<dbReference type="PANTHER" id="PTHR21708:SF26">
    <property type="entry name" value="2-DEHYDROPANTOATE 2-REDUCTASE"/>
    <property type="match status" value="1"/>
</dbReference>
<comment type="function">
    <text evidence="4">Catalyzes the NADPH-dependent reduction of ketopantoate into pantoic acid.</text>
</comment>
<dbReference type="OMA" id="EMWEKWV"/>
<dbReference type="RefSeq" id="WP_010897924.1">
    <property type="nucleotide sequence ID" value="NZ_CP040441.1"/>
</dbReference>
<dbReference type="PATRIC" id="fig|136160.3.peg.2541"/>
<keyword evidence="2 4" id="KW-0521">NADP</keyword>
<organism evidence="7">
    <name type="scientific">Halalkalibacterium halodurans</name>
    <name type="common">Bacillus halodurans</name>
    <dbReference type="NCBI Taxonomy" id="86665"/>
    <lineage>
        <taxon>Bacteria</taxon>
        <taxon>Bacillati</taxon>
        <taxon>Bacillota</taxon>
        <taxon>Bacilli</taxon>
        <taxon>Bacillales</taxon>
        <taxon>Bacillaceae</taxon>
        <taxon>Halalkalibacterium (ex Joshi et al. 2022)</taxon>
    </lineage>
</organism>
<dbReference type="InterPro" id="IPR051402">
    <property type="entry name" value="KPR-Related"/>
</dbReference>
<evidence type="ECO:0000259" key="5">
    <source>
        <dbReference type="Pfam" id="PF02558"/>
    </source>
</evidence>
<evidence type="ECO:0000256" key="3">
    <source>
        <dbReference type="ARBA" id="ARBA00023002"/>
    </source>
</evidence>
<dbReference type="GO" id="GO:0005737">
    <property type="term" value="C:cytoplasm"/>
    <property type="evidence" value="ECO:0007669"/>
    <property type="project" value="TreeGrafter"/>
</dbReference>
<dbReference type="SUPFAM" id="SSF48179">
    <property type="entry name" value="6-phosphogluconate dehydrogenase C-terminal domain-like"/>
    <property type="match status" value="1"/>
</dbReference>
<dbReference type="InterPro" id="IPR008927">
    <property type="entry name" value="6-PGluconate_DH-like_C_sf"/>
</dbReference>
<dbReference type="FunFam" id="1.10.1040.10:FF:000017">
    <property type="entry name" value="2-dehydropantoate 2-reductase"/>
    <property type="match status" value="1"/>
</dbReference>
<keyword evidence="3 4" id="KW-0560">Oxidoreductase</keyword>
<dbReference type="InterPro" id="IPR036291">
    <property type="entry name" value="NAD(P)-bd_dom_sf"/>
</dbReference>
<sequence length="304" mass="34175">MKFLIVGAGAVGGYFGARLAEKGEDVTFLVREKRKEQMKKRGLRIQSIHGNTTIQAKTITMEDTGLFDVVLLGTKAYHLENVIETIRPFIHDQTVIIPMLNGIAHLDRLRKAFSTEQVIGGLCFIESTLNEFGDIVQTSQIHRFVFGELNGERSERVKKIEAAFAGTNAMIEVSDSVLTEMWHKYMFITTMSGVTTLYNQPVGPIRELPSGEQVIRGLFAEIGAIMRAVGAPIADQVEEKQWKQMGGVEYEMKSSMQRDMEKGLPIEREHLQGYLLKLAELHQIQAPILATIYTNLLFYHPESS</sequence>
<dbReference type="InterPro" id="IPR003710">
    <property type="entry name" value="ApbA"/>
</dbReference>
<dbReference type="UniPathway" id="UPA00028">
    <property type="reaction ID" value="UER00004"/>
</dbReference>
<dbReference type="InterPro" id="IPR013332">
    <property type="entry name" value="KPR_N"/>
</dbReference>
<dbReference type="Gene3D" id="3.40.50.720">
    <property type="entry name" value="NAD(P)-binding Rossmann-like Domain"/>
    <property type="match status" value="1"/>
</dbReference>
<keyword evidence="4" id="KW-0566">Pantothenate biosynthesis</keyword>
<evidence type="ECO:0000256" key="1">
    <source>
        <dbReference type="ARBA" id="ARBA00007870"/>
    </source>
</evidence>
<dbReference type="GO" id="GO:0015940">
    <property type="term" value="P:pantothenate biosynthetic process"/>
    <property type="evidence" value="ECO:0007669"/>
    <property type="project" value="UniProtKB-UniPathway"/>
</dbReference>
<proteinExistence type="inferred from homology"/>
<dbReference type="InterPro" id="IPR013752">
    <property type="entry name" value="KPA_reductase"/>
</dbReference>
<name>A0A0M0KKE6_ALKHA</name>
<dbReference type="AlphaFoldDB" id="A0A0M0KKE6"/>
<dbReference type="NCBIfam" id="TIGR00745">
    <property type="entry name" value="apbA_panE"/>
    <property type="match status" value="1"/>
</dbReference>
<dbReference type="Pfam" id="PF08546">
    <property type="entry name" value="ApbA_C"/>
    <property type="match status" value="1"/>
</dbReference>
<dbReference type="Pfam" id="PF02558">
    <property type="entry name" value="ApbA"/>
    <property type="match status" value="1"/>
</dbReference>
<dbReference type="GeneID" id="87597373"/>
<comment type="similarity">
    <text evidence="1 4">Belongs to the ketopantoate reductase family.</text>
</comment>
<dbReference type="PANTHER" id="PTHR21708">
    <property type="entry name" value="PROBABLE 2-DEHYDROPANTOATE 2-REDUCTASE"/>
    <property type="match status" value="1"/>
</dbReference>
<evidence type="ECO:0000256" key="4">
    <source>
        <dbReference type="RuleBase" id="RU362068"/>
    </source>
</evidence>
<feature type="domain" description="Ketopantoate reductase N-terminal" evidence="5">
    <location>
        <begin position="4"/>
        <end position="150"/>
    </location>
</feature>
<comment type="catalytic activity">
    <reaction evidence="4">
        <text>(R)-pantoate + NADP(+) = 2-dehydropantoate + NADPH + H(+)</text>
        <dbReference type="Rhea" id="RHEA:16233"/>
        <dbReference type="ChEBI" id="CHEBI:11561"/>
        <dbReference type="ChEBI" id="CHEBI:15378"/>
        <dbReference type="ChEBI" id="CHEBI:15980"/>
        <dbReference type="ChEBI" id="CHEBI:57783"/>
        <dbReference type="ChEBI" id="CHEBI:58349"/>
        <dbReference type="EC" id="1.1.1.169"/>
    </reaction>
</comment>
<accession>A0A0M0KKE6</accession>
<gene>
    <name evidence="7" type="ORF">AMD02_10725</name>
</gene>
<dbReference type="EC" id="1.1.1.169" evidence="4"/>
<evidence type="ECO:0000313" key="7">
    <source>
        <dbReference type="EMBL" id="KOO39260.1"/>
    </source>
</evidence>
<dbReference type="EMBL" id="LILD01000001">
    <property type="protein sequence ID" value="KOO39260.1"/>
    <property type="molecule type" value="Genomic_DNA"/>
</dbReference>
<evidence type="ECO:0000256" key="2">
    <source>
        <dbReference type="ARBA" id="ARBA00022857"/>
    </source>
</evidence>
<dbReference type="Gene3D" id="1.10.1040.10">
    <property type="entry name" value="N-(1-d-carboxylethyl)-l-norvaline Dehydrogenase, domain 2"/>
    <property type="match status" value="1"/>
</dbReference>
<protein>
    <recommendedName>
        <fullName evidence="4">2-dehydropantoate 2-reductase</fullName>
        <ecNumber evidence="4">1.1.1.169</ecNumber>
    </recommendedName>
    <alternativeName>
        <fullName evidence="4">Ketopantoate reductase</fullName>
    </alternativeName>
</protein>
<comment type="caution">
    <text evidence="7">The sequence shown here is derived from an EMBL/GenBank/DDBJ whole genome shotgun (WGS) entry which is preliminary data.</text>
</comment>